<dbReference type="InterPro" id="IPR000276">
    <property type="entry name" value="GPCR_Rhodpsn"/>
</dbReference>
<evidence type="ECO:0000256" key="4">
    <source>
        <dbReference type="ARBA" id="ARBA00022989"/>
    </source>
</evidence>
<feature type="transmembrane region" description="Helical" evidence="11">
    <location>
        <begin position="61"/>
        <end position="85"/>
    </location>
</feature>
<reference evidence="13" key="3">
    <citation type="submission" date="2020-05" db="EMBL/GenBank/DDBJ databases">
        <title>Electrophorus electricus (electric eel) genome, fEleEle1, primary haplotype.</title>
        <authorList>
            <person name="Myers G."/>
            <person name="Meyer A."/>
            <person name="Fedrigo O."/>
            <person name="Formenti G."/>
            <person name="Rhie A."/>
            <person name="Tracey A."/>
            <person name="Sims Y."/>
            <person name="Jarvis E.D."/>
        </authorList>
    </citation>
    <scope>NUCLEOTIDE SEQUENCE [LARGE SCALE GENOMIC DNA]</scope>
</reference>
<gene>
    <name evidence="13" type="primary">si:dkey-3k24.8</name>
</gene>
<keyword evidence="7 10" id="KW-0675">Receptor</keyword>
<proteinExistence type="inferred from homology"/>
<dbReference type="GeneTree" id="ENSGT01040000240444"/>
<keyword evidence="4 11" id="KW-1133">Transmembrane helix</keyword>
<dbReference type="Pfam" id="PF00001">
    <property type="entry name" value="7tm_1"/>
    <property type="match status" value="1"/>
</dbReference>
<dbReference type="PROSITE" id="PS50262">
    <property type="entry name" value="G_PROTEIN_RECEP_F1_2"/>
    <property type="match status" value="1"/>
</dbReference>
<dbReference type="GO" id="GO:0007200">
    <property type="term" value="P:phospholipase C-activating G protein-coupled receptor signaling pathway"/>
    <property type="evidence" value="ECO:0007669"/>
    <property type="project" value="TreeGrafter"/>
</dbReference>
<evidence type="ECO:0000256" key="2">
    <source>
        <dbReference type="ARBA" id="ARBA00022475"/>
    </source>
</evidence>
<evidence type="ECO:0000256" key="1">
    <source>
        <dbReference type="ARBA" id="ARBA00004651"/>
    </source>
</evidence>
<evidence type="ECO:0000256" key="6">
    <source>
        <dbReference type="ARBA" id="ARBA00023136"/>
    </source>
</evidence>
<dbReference type="AlphaFoldDB" id="A0A4W4FK90"/>
<comment type="similarity">
    <text evidence="10">Belongs to the G-protein coupled receptor 1 family.</text>
</comment>
<evidence type="ECO:0000256" key="8">
    <source>
        <dbReference type="ARBA" id="ARBA00023180"/>
    </source>
</evidence>
<dbReference type="GO" id="GO:0035025">
    <property type="term" value="P:positive regulation of Rho protein signal transduction"/>
    <property type="evidence" value="ECO:0007669"/>
    <property type="project" value="TreeGrafter"/>
</dbReference>
<reference evidence="13" key="5">
    <citation type="submission" date="2025-09" db="UniProtKB">
        <authorList>
            <consortium name="Ensembl"/>
        </authorList>
    </citation>
    <scope>IDENTIFICATION</scope>
</reference>
<reference evidence="13" key="4">
    <citation type="submission" date="2025-08" db="UniProtKB">
        <authorList>
            <consortium name="Ensembl"/>
        </authorList>
    </citation>
    <scope>IDENTIFICATION</scope>
</reference>
<accession>A0A4W4FK90</accession>
<dbReference type="GO" id="GO:0005886">
    <property type="term" value="C:plasma membrane"/>
    <property type="evidence" value="ECO:0007669"/>
    <property type="project" value="UniProtKB-SubCell"/>
</dbReference>
<protein>
    <submittedName>
        <fullName evidence="13">Si:dkey-3k24.8</fullName>
    </submittedName>
</protein>
<dbReference type="FunFam" id="1.20.1070.10:FF:000142">
    <property type="entry name" value="G protein-coupled receptor 55"/>
    <property type="match status" value="1"/>
</dbReference>
<reference evidence="14" key="2">
    <citation type="journal article" date="2017" name="Sci. Adv.">
        <title>A tail of two voltages: Proteomic comparison of the three electric organs of the electric eel.</title>
        <authorList>
            <person name="Traeger L.L."/>
            <person name="Sabat G."/>
            <person name="Barrett-Wilt G.A."/>
            <person name="Wells G.B."/>
            <person name="Sussman M.R."/>
        </authorList>
    </citation>
    <scope>NUCLEOTIDE SEQUENCE [LARGE SCALE GENOMIC DNA]</scope>
</reference>
<feature type="transmembrane region" description="Helical" evidence="11">
    <location>
        <begin position="211"/>
        <end position="235"/>
    </location>
</feature>
<dbReference type="Ensembl" id="ENSEEET00000024670.2">
    <property type="protein sequence ID" value="ENSEEEP00000024392.2"/>
    <property type="gene ID" value="ENSEEEG00000011825.2"/>
</dbReference>
<evidence type="ECO:0000256" key="9">
    <source>
        <dbReference type="ARBA" id="ARBA00023224"/>
    </source>
</evidence>
<dbReference type="PRINTS" id="PR00237">
    <property type="entry name" value="GPCRRHODOPSN"/>
</dbReference>
<keyword evidence="9 10" id="KW-0807">Transducer</keyword>
<keyword evidence="8" id="KW-0325">Glycoprotein</keyword>
<reference evidence="14" key="1">
    <citation type="journal article" date="2014" name="Science">
        <title>Nonhuman genetics. Genomic basis for the convergent evolution of electric organs.</title>
        <authorList>
            <person name="Gallant J.R."/>
            <person name="Traeger L.L."/>
            <person name="Volkening J.D."/>
            <person name="Moffett H."/>
            <person name="Chen P.H."/>
            <person name="Novina C.D."/>
            <person name="Phillips G.N.Jr."/>
            <person name="Anand R."/>
            <person name="Wells G.B."/>
            <person name="Pinch M."/>
            <person name="Guth R."/>
            <person name="Unguez G.A."/>
            <person name="Albert J.S."/>
            <person name="Zakon H.H."/>
            <person name="Samanta M.P."/>
            <person name="Sussman M.R."/>
        </authorList>
    </citation>
    <scope>NUCLEOTIDE SEQUENCE [LARGE SCALE GENOMIC DNA]</scope>
</reference>
<sequence length="361" mass="40273">MTNINTASLESSLAKIFFSIQEASCGHQPKRGIMRLNSTTLDGLVALCLNQTQGQINVTFIVVYALVFVTGLALNLIALVVFFCLTELRSQTTVYMTNLALADLLLVCTLPFRILHHWGFGLSQMTCEVVGLILLVNMYGSIFLLTCISLDRCMAVCFPLSSQVREGRKKARLVCLGVWMLTIGASLPMYLSKIKMIKNNTENCFGGFPHYAIQTTALTSSLTIGFGLPLVIMGLSSWSLVKAIRKSTAVQTTDLFDSHKIQRMVGINLTIFLFCFLPYHLMLVVQHFYINHKKSLPCSVLSAHHNSLMVACMNATLNPVTYYFTKETFRKNVDIDAVRRMWPMNSHSSDGNTPCRRPLST</sequence>
<dbReference type="Proteomes" id="UP000314983">
    <property type="component" value="Chromosome 19"/>
</dbReference>
<organism evidence="13 14">
    <name type="scientific">Electrophorus electricus</name>
    <name type="common">Electric eel</name>
    <name type="synonym">Gymnotus electricus</name>
    <dbReference type="NCBI Taxonomy" id="8005"/>
    <lineage>
        <taxon>Eukaryota</taxon>
        <taxon>Metazoa</taxon>
        <taxon>Chordata</taxon>
        <taxon>Craniata</taxon>
        <taxon>Vertebrata</taxon>
        <taxon>Euteleostomi</taxon>
        <taxon>Actinopterygii</taxon>
        <taxon>Neopterygii</taxon>
        <taxon>Teleostei</taxon>
        <taxon>Ostariophysi</taxon>
        <taxon>Gymnotiformes</taxon>
        <taxon>Gymnotoidei</taxon>
        <taxon>Gymnotidae</taxon>
        <taxon>Electrophorus</taxon>
    </lineage>
</organism>
<dbReference type="KEGG" id="eee:113580822"/>
<keyword evidence="6 11" id="KW-0472">Membrane</keyword>
<dbReference type="InterPro" id="IPR017452">
    <property type="entry name" value="GPCR_Rhodpsn_7TM"/>
</dbReference>
<comment type="subcellular location">
    <subcellularLocation>
        <location evidence="1">Cell membrane</location>
        <topology evidence="1">Multi-pass membrane protein</topology>
    </subcellularLocation>
</comment>
<dbReference type="OMA" id="KANMYGS"/>
<keyword evidence="5 10" id="KW-0297">G-protein coupled receptor</keyword>
<keyword evidence="3 10" id="KW-0812">Transmembrane</keyword>
<evidence type="ECO:0000256" key="11">
    <source>
        <dbReference type="SAM" id="Phobius"/>
    </source>
</evidence>
<dbReference type="PROSITE" id="PS00237">
    <property type="entry name" value="G_PROTEIN_RECEP_F1_1"/>
    <property type="match status" value="1"/>
</dbReference>
<dbReference type="Gene3D" id="1.20.1070.10">
    <property type="entry name" value="Rhodopsin 7-helix transmembrane proteins"/>
    <property type="match status" value="1"/>
</dbReference>
<feature type="transmembrane region" description="Helical" evidence="11">
    <location>
        <begin position="97"/>
        <end position="118"/>
    </location>
</feature>
<name>A0A4W4FK90_ELEEL</name>
<dbReference type="GO" id="GO:0004930">
    <property type="term" value="F:G protein-coupled receptor activity"/>
    <property type="evidence" value="ECO:0007669"/>
    <property type="project" value="UniProtKB-KW"/>
</dbReference>
<evidence type="ECO:0000256" key="5">
    <source>
        <dbReference type="ARBA" id="ARBA00023040"/>
    </source>
</evidence>
<dbReference type="SUPFAM" id="SSF81321">
    <property type="entry name" value="Family A G protein-coupled receptor-like"/>
    <property type="match status" value="1"/>
</dbReference>
<feature type="transmembrane region" description="Helical" evidence="11">
    <location>
        <begin position="171"/>
        <end position="191"/>
    </location>
</feature>
<evidence type="ECO:0000313" key="14">
    <source>
        <dbReference type="Proteomes" id="UP000314983"/>
    </source>
</evidence>
<evidence type="ECO:0000256" key="10">
    <source>
        <dbReference type="RuleBase" id="RU000688"/>
    </source>
</evidence>
<evidence type="ECO:0000256" key="7">
    <source>
        <dbReference type="ARBA" id="ARBA00023170"/>
    </source>
</evidence>
<feature type="domain" description="G-protein coupled receptors family 1 profile" evidence="12">
    <location>
        <begin position="74"/>
        <end position="322"/>
    </location>
</feature>
<dbReference type="CDD" id="cd14982">
    <property type="entry name" value="7tmA_purinoceptor-like"/>
    <property type="match status" value="1"/>
</dbReference>
<evidence type="ECO:0000256" key="3">
    <source>
        <dbReference type="ARBA" id="ARBA00022692"/>
    </source>
</evidence>
<keyword evidence="2" id="KW-1003">Cell membrane</keyword>
<evidence type="ECO:0000259" key="12">
    <source>
        <dbReference type="PROSITE" id="PS50262"/>
    </source>
</evidence>
<evidence type="ECO:0000313" key="13">
    <source>
        <dbReference type="Ensembl" id="ENSEEEP00000024392.2"/>
    </source>
</evidence>
<feature type="transmembrane region" description="Helical" evidence="11">
    <location>
        <begin position="130"/>
        <end position="150"/>
    </location>
</feature>
<dbReference type="PANTHER" id="PTHR24232:SF112">
    <property type="entry name" value="LYSOPHOSPHATIDIC ACID RECEPTOR 6-LIKE"/>
    <property type="match status" value="1"/>
</dbReference>
<keyword evidence="14" id="KW-1185">Reference proteome</keyword>
<feature type="transmembrane region" description="Helical" evidence="11">
    <location>
        <begin position="265"/>
        <end position="289"/>
    </location>
</feature>
<dbReference type="PANTHER" id="PTHR24232">
    <property type="entry name" value="G-PROTEIN COUPLED RECEPTOR"/>
    <property type="match status" value="1"/>
</dbReference>